<dbReference type="SMART" id="SM00896">
    <property type="entry name" value="FDX-ACB"/>
    <property type="match status" value="1"/>
</dbReference>
<dbReference type="GO" id="GO:0004826">
    <property type="term" value="F:phenylalanine-tRNA ligase activity"/>
    <property type="evidence" value="ECO:0007669"/>
    <property type="project" value="UniProtKB-EC"/>
</dbReference>
<comment type="subunit">
    <text evidence="4">Tetramer of two alpha and two beta subunits.</text>
</comment>
<keyword evidence="11" id="KW-0547">Nucleotide-binding</keyword>
<evidence type="ECO:0000256" key="17">
    <source>
        <dbReference type="ARBA" id="ARBA00033189"/>
    </source>
</evidence>
<dbReference type="Pfam" id="PF03147">
    <property type="entry name" value="FDX-ACB"/>
    <property type="match status" value="1"/>
</dbReference>
<organism evidence="20 22">
    <name type="scientific">Salmonella enterica I</name>
    <dbReference type="NCBI Taxonomy" id="59201"/>
    <lineage>
        <taxon>Bacteria</taxon>
        <taxon>Pseudomonadati</taxon>
        <taxon>Pseudomonadota</taxon>
        <taxon>Gammaproteobacteria</taxon>
        <taxon>Enterobacterales</taxon>
        <taxon>Enterobacteriaceae</taxon>
        <taxon>Salmonella</taxon>
    </lineage>
</organism>
<evidence type="ECO:0000259" key="19">
    <source>
        <dbReference type="PROSITE" id="PS51447"/>
    </source>
</evidence>
<evidence type="ECO:0000256" key="8">
    <source>
        <dbReference type="ARBA" id="ARBA00022555"/>
    </source>
</evidence>
<gene>
    <name evidence="20" type="primary">pheT_1</name>
    <name evidence="21" type="ORF">NCTC129_00466</name>
    <name evidence="20" type="ORF">NCTC8256_03503</name>
</gene>
<evidence type="ECO:0000256" key="9">
    <source>
        <dbReference type="ARBA" id="ARBA00022598"/>
    </source>
</evidence>
<evidence type="ECO:0000256" key="1">
    <source>
        <dbReference type="ARBA" id="ARBA00001946"/>
    </source>
</evidence>
<dbReference type="Pfam" id="PF17759">
    <property type="entry name" value="tRNA_synthFbeta"/>
    <property type="match status" value="1"/>
</dbReference>
<dbReference type="SUPFAM" id="SSF54991">
    <property type="entry name" value="Anticodon-binding domain of PheRS"/>
    <property type="match status" value="1"/>
</dbReference>
<evidence type="ECO:0000256" key="5">
    <source>
        <dbReference type="ARBA" id="ARBA00012814"/>
    </source>
</evidence>
<dbReference type="AlphaFoldDB" id="A0A379VU57"/>
<dbReference type="GO" id="GO:0046872">
    <property type="term" value="F:metal ion binding"/>
    <property type="evidence" value="ECO:0007669"/>
    <property type="project" value="UniProtKB-KW"/>
</dbReference>
<reference evidence="20 22" key="1">
    <citation type="submission" date="2018-06" db="EMBL/GenBank/DDBJ databases">
        <authorList>
            <consortium name="Pathogen Informatics"/>
            <person name="Doyle S."/>
        </authorList>
    </citation>
    <scope>NUCLEOTIDE SEQUENCE [LARGE SCALE GENOMIC DNA]</scope>
    <source>
        <strain evidence="20 22">NCTC8256</strain>
    </source>
</reference>
<evidence type="ECO:0000256" key="11">
    <source>
        <dbReference type="ARBA" id="ARBA00022741"/>
    </source>
</evidence>
<keyword evidence="13" id="KW-0460">Magnesium</keyword>
<dbReference type="EMBL" id="UGXR01000001">
    <property type="protein sequence ID" value="SUH09530.1"/>
    <property type="molecule type" value="Genomic_DNA"/>
</dbReference>
<keyword evidence="15" id="KW-0648">Protein biosynthesis</keyword>
<dbReference type="EMBL" id="LR134140">
    <property type="protein sequence ID" value="VDZ94386.1"/>
    <property type="molecule type" value="Genomic_DNA"/>
</dbReference>
<dbReference type="PROSITE" id="PS51447">
    <property type="entry name" value="FDX_ACB"/>
    <property type="match status" value="1"/>
</dbReference>
<dbReference type="FunFam" id="3.30.70.380:FF:000001">
    <property type="entry name" value="Phenylalanine--tRNA ligase beta subunit"/>
    <property type="match status" value="1"/>
</dbReference>
<dbReference type="InterPro" id="IPR041616">
    <property type="entry name" value="PheRS_beta_core"/>
</dbReference>
<reference evidence="21 23" key="2">
    <citation type="submission" date="2018-12" db="EMBL/GenBank/DDBJ databases">
        <authorList>
            <consortium name="Pathogen Informatics"/>
        </authorList>
    </citation>
    <scope>NUCLEOTIDE SEQUENCE [LARGE SCALE GENOMIC DNA]</scope>
    <source>
        <strain evidence="21 23">NCTC129</strain>
    </source>
</reference>
<evidence type="ECO:0000256" key="4">
    <source>
        <dbReference type="ARBA" id="ARBA00011209"/>
    </source>
</evidence>
<dbReference type="EC" id="6.1.1.20" evidence="5"/>
<evidence type="ECO:0000313" key="22">
    <source>
        <dbReference type="Proteomes" id="UP000254346"/>
    </source>
</evidence>
<evidence type="ECO:0000256" key="6">
    <source>
        <dbReference type="ARBA" id="ARBA00017032"/>
    </source>
</evidence>
<keyword evidence="7" id="KW-0963">Cytoplasm</keyword>
<dbReference type="InterPro" id="IPR036690">
    <property type="entry name" value="Fdx_antiC-bd_sf"/>
</dbReference>
<name>A0A379VU57_SALET</name>
<evidence type="ECO:0000313" key="21">
    <source>
        <dbReference type="EMBL" id="VDZ94386.1"/>
    </source>
</evidence>
<comment type="cofactor">
    <cofactor evidence="1">
        <name>Mg(2+)</name>
        <dbReference type="ChEBI" id="CHEBI:18420"/>
    </cofactor>
</comment>
<evidence type="ECO:0000256" key="3">
    <source>
        <dbReference type="ARBA" id="ARBA00008653"/>
    </source>
</evidence>
<dbReference type="Proteomes" id="UP000282086">
    <property type="component" value="Chromosome"/>
</dbReference>
<evidence type="ECO:0000256" key="7">
    <source>
        <dbReference type="ARBA" id="ARBA00022490"/>
    </source>
</evidence>
<keyword evidence="8" id="KW-0820">tRNA-binding</keyword>
<dbReference type="Gene3D" id="3.30.930.10">
    <property type="entry name" value="Bira Bifunctional Protein, Domain 2"/>
    <property type="match status" value="1"/>
</dbReference>
<keyword evidence="9 20" id="KW-0436">Ligase</keyword>
<keyword evidence="10" id="KW-0479">Metal-binding</keyword>
<keyword evidence="14" id="KW-0694">RNA-binding</keyword>
<evidence type="ECO:0000313" key="20">
    <source>
        <dbReference type="EMBL" id="SUH09530.1"/>
    </source>
</evidence>
<comment type="subcellular location">
    <subcellularLocation>
        <location evidence="2">Cytoplasm</location>
    </subcellularLocation>
</comment>
<dbReference type="GO" id="GO:0000049">
    <property type="term" value="F:tRNA binding"/>
    <property type="evidence" value="ECO:0007669"/>
    <property type="project" value="UniProtKB-KW"/>
</dbReference>
<evidence type="ECO:0000313" key="23">
    <source>
        <dbReference type="Proteomes" id="UP000282086"/>
    </source>
</evidence>
<keyword evidence="12" id="KW-0067">ATP-binding</keyword>
<evidence type="ECO:0000256" key="14">
    <source>
        <dbReference type="ARBA" id="ARBA00022884"/>
    </source>
</evidence>
<dbReference type="GO" id="GO:0006412">
    <property type="term" value="P:translation"/>
    <property type="evidence" value="ECO:0007669"/>
    <property type="project" value="UniProtKB-KW"/>
</dbReference>
<dbReference type="Gene3D" id="3.30.70.380">
    <property type="entry name" value="Ferrodoxin-fold anticodon-binding domain"/>
    <property type="match status" value="1"/>
</dbReference>
<sequence length="156" mass="17339">MNPALHPGQSAAIYLKDERIGFIGVVHPELERKLDLNGRTLVFELEWNKLADRIVPQAREISRFPANRRDIAVVVAENVPAADILSECKKVGVNQVVGVNLFDVYRGKGVAEGYKSLAISLILQDTNRTLEEEEIAATVAKCVEALKERFQASLRD</sequence>
<accession>A0A379VU57</accession>
<evidence type="ECO:0000256" key="10">
    <source>
        <dbReference type="ARBA" id="ARBA00022723"/>
    </source>
</evidence>
<evidence type="ECO:0000256" key="12">
    <source>
        <dbReference type="ARBA" id="ARBA00022840"/>
    </source>
</evidence>
<evidence type="ECO:0000256" key="13">
    <source>
        <dbReference type="ARBA" id="ARBA00022842"/>
    </source>
</evidence>
<protein>
    <recommendedName>
        <fullName evidence="6">Phenylalanine--tRNA ligase beta subunit</fullName>
        <ecNumber evidence="5">6.1.1.20</ecNumber>
    </recommendedName>
    <alternativeName>
        <fullName evidence="17">Phenylalanyl-tRNA synthetase beta subunit</fullName>
    </alternativeName>
</protein>
<evidence type="ECO:0000256" key="18">
    <source>
        <dbReference type="ARBA" id="ARBA00049255"/>
    </source>
</evidence>
<comment type="similarity">
    <text evidence="3">Belongs to the phenylalanyl-tRNA synthetase beta subunit family. Type 1 subfamily.</text>
</comment>
<comment type="catalytic activity">
    <reaction evidence="18">
        <text>tRNA(Phe) + L-phenylalanine + ATP = L-phenylalanyl-tRNA(Phe) + AMP + diphosphate + H(+)</text>
        <dbReference type="Rhea" id="RHEA:19413"/>
        <dbReference type="Rhea" id="RHEA-COMP:9668"/>
        <dbReference type="Rhea" id="RHEA-COMP:9699"/>
        <dbReference type="ChEBI" id="CHEBI:15378"/>
        <dbReference type="ChEBI" id="CHEBI:30616"/>
        <dbReference type="ChEBI" id="CHEBI:33019"/>
        <dbReference type="ChEBI" id="CHEBI:58095"/>
        <dbReference type="ChEBI" id="CHEBI:78442"/>
        <dbReference type="ChEBI" id="CHEBI:78531"/>
        <dbReference type="ChEBI" id="CHEBI:456215"/>
        <dbReference type="EC" id="6.1.1.20"/>
    </reaction>
</comment>
<dbReference type="Proteomes" id="UP000254346">
    <property type="component" value="Unassembled WGS sequence"/>
</dbReference>
<evidence type="ECO:0000256" key="16">
    <source>
        <dbReference type="ARBA" id="ARBA00023146"/>
    </source>
</evidence>
<keyword evidence="16 20" id="KW-0030">Aminoacyl-tRNA synthetase</keyword>
<dbReference type="SUPFAM" id="SSF55681">
    <property type="entry name" value="Class II aaRS and biotin synthetases"/>
    <property type="match status" value="1"/>
</dbReference>
<proteinExistence type="inferred from homology"/>
<feature type="domain" description="FDX-ACB" evidence="19">
    <location>
        <begin position="62"/>
        <end position="155"/>
    </location>
</feature>
<dbReference type="GO" id="GO:0005524">
    <property type="term" value="F:ATP binding"/>
    <property type="evidence" value="ECO:0007669"/>
    <property type="project" value="UniProtKB-KW"/>
</dbReference>
<evidence type="ECO:0000256" key="15">
    <source>
        <dbReference type="ARBA" id="ARBA00022917"/>
    </source>
</evidence>
<evidence type="ECO:0000256" key="2">
    <source>
        <dbReference type="ARBA" id="ARBA00004496"/>
    </source>
</evidence>
<dbReference type="InterPro" id="IPR045864">
    <property type="entry name" value="aa-tRNA-synth_II/BPL/LPL"/>
</dbReference>
<dbReference type="GO" id="GO:0005737">
    <property type="term" value="C:cytoplasm"/>
    <property type="evidence" value="ECO:0007669"/>
    <property type="project" value="UniProtKB-SubCell"/>
</dbReference>
<dbReference type="InterPro" id="IPR005121">
    <property type="entry name" value="Fdx_antiC-bd"/>
</dbReference>